<name>A0ABU3KAT1_9BACT</name>
<reference evidence="2 3" key="1">
    <citation type="journal article" date="2023" name="ISME J.">
        <title>Cultivation and genomic characterization of novel and ubiquitous marine nitrite-oxidizing bacteria from the Nitrospirales.</title>
        <authorList>
            <person name="Mueller A.J."/>
            <person name="Daebeler A."/>
            <person name="Herbold C.W."/>
            <person name="Kirkegaard R.H."/>
            <person name="Daims H."/>
        </authorList>
    </citation>
    <scope>NUCLEOTIDE SEQUENCE [LARGE SCALE GENOMIC DNA]</scope>
    <source>
        <strain evidence="2 3">EB</strain>
    </source>
</reference>
<dbReference type="EMBL" id="JAQOUE010000001">
    <property type="protein sequence ID" value="MDT7043457.1"/>
    <property type="molecule type" value="Genomic_DNA"/>
</dbReference>
<keyword evidence="1" id="KW-0732">Signal</keyword>
<keyword evidence="3" id="KW-1185">Reference proteome</keyword>
<dbReference type="Pfam" id="PF13646">
    <property type="entry name" value="HEAT_2"/>
    <property type="match status" value="1"/>
</dbReference>
<dbReference type="RefSeq" id="WP_313834024.1">
    <property type="nucleotide sequence ID" value="NZ_JAQOUE010000001.1"/>
</dbReference>
<feature type="signal peptide" evidence="1">
    <location>
        <begin position="1"/>
        <end position="17"/>
    </location>
</feature>
<dbReference type="InterPro" id="IPR016024">
    <property type="entry name" value="ARM-type_fold"/>
</dbReference>
<organism evidence="2 3">
    <name type="scientific">Candidatus Nitronereus thalassa</name>
    <dbReference type="NCBI Taxonomy" id="3020898"/>
    <lineage>
        <taxon>Bacteria</taxon>
        <taxon>Pseudomonadati</taxon>
        <taxon>Nitrospirota</taxon>
        <taxon>Nitrospiria</taxon>
        <taxon>Nitrospirales</taxon>
        <taxon>Nitrospiraceae</taxon>
        <taxon>Candidatus Nitronereus</taxon>
    </lineage>
</organism>
<feature type="chain" id="PRO_5046825642" evidence="1">
    <location>
        <begin position="18"/>
        <end position="359"/>
    </location>
</feature>
<dbReference type="Gene3D" id="1.25.10.10">
    <property type="entry name" value="Leucine-rich Repeat Variant"/>
    <property type="match status" value="1"/>
</dbReference>
<comment type="caution">
    <text evidence="2">The sequence shown here is derived from an EMBL/GenBank/DDBJ whole genome shotgun (WGS) entry which is preliminary data.</text>
</comment>
<dbReference type="Proteomes" id="UP001250932">
    <property type="component" value="Unassembled WGS sequence"/>
</dbReference>
<sequence>MRIVLPYLLLVFTLLSAVNPPEPFARRNAHTPEQIERLKTAQTIHIHTLALTEKGRANSETIHRAISDRVKSFGLTVVDSPTQPHDAVLKVKCEERRSIVAMTKIGGDADQPGSPSRHWKGPACQFSYSIEGQVGPWRQEVRTTFEDSWEAAQTNGHKDSGLYALEQLTDVLKDDDFALELLSEWKQADRLASLLTSPDSSLATKHTILKLAKKAPGPPMLQALQTTMAQKDLAPDATQAMGFMGTAATPILLDLLQHSDSDEIKALAAHALGEIGTRSGDMTILPPLLAMVDSPTIDLQVQTEIVKTLGKIPDQRSVGPLKTLGVKTWTSRSNDPRMQELREAIDMSLWQISPNPHSE</sequence>
<proteinExistence type="predicted"/>
<dbReference type="InterPro" id="IPR011989">
    <property type="entry name" value="ARM-like"/>
</dbReference>
<accession>A0ABU3KAT1</accession>
<evidence type="ECO:0000256" key="1">
    <source>
        <dbReference type="SAM" id="SignalP"/>
    </source>
</evidence>
<protein>
    <submittedName>
        <fullName evidence="2">HEAT repeat domain-containing protein</fullName>
    </submittedName>
</protein>
<dbReference type="SUPFAM" id="SSF48371">
    <property type="entry name" value="ARM repeat"/>
    <property type="match status" value="1"/>
</dbReference>
<evidence type="ECO:0000313" key="3">
    <source>
        <dbReference type="Proteomes" id="UP001250932"/>
    </source>
</evidence>
<evidence type="ECO:0000313" key="2">
    <source>
        <dbReference type="EMBL" id="MDT7043457.1"/>
    </source>
</evidence>
<gene>
    <name evidence="2" type="ORF">PPG34_13955</name>
</gene>